<keyword evidence="11 13" id="KW-0326">Glycosidase</keyword>
<keyword evidence="6 15" id="KW-0732">Signal</keyword>
<evidence type="ECO:0000256" key="2">
    <source>
        <dbReference type="ARBA" id="ARBA00004613"/>
    </source>
</evidence>
<dbReference type="eggNOG" id="KOG4701">
    <property type="taxonomic scope" value="Eukaryota"/>
</dbReference>
<dbReference type="PROSITE" id="PS51910">
    <property type="entry name" value="GH18_2"/>
    <property type="match status" value="1"/>
</dbReference>
<dbReference type="Pfam" id="PF00704">
    <property type="entry name" value="Glyco_hydro_18"/>
    <property type="match status" value="1"/>
</dbReference>
<dbReference type="GO" id="GO:0006032">
    <property type="term" value="P:chitin catabolic process"/>
    <property type="evidence" value="ECO:0007669"/>
    <property type="project" value="UniProtKB-KW"/>
</dbReference>
<keyword evidence="7 13" id="KW-0378">Hydrolase</keyword>
<dbReference type="OrthoDB" id="6020543at2759"/>
<comment type="subcellular location">
    <subcellularLocation>
        <location evidence="2">Secreted</location>
    </subcellularLocation>
</comment>
<accession>G8BZB4</accession>
<dbReference type="GeneID" id="11531564"/>
<dbReference type="FunFam" id="3.20.20.80:FF:000125">
    <property type="entry name" value="CTS1p Endochitinase"/>
    <property type="match status" value="1"/>
</dbReference>
<dbReference type="KEGG" id="tpf:TPHA_0K01080"/>
<proteinExistence type="inferred from homology"/>
<keyword evidence="12" id="KW-0624">Polysaccharide degradation</keyword>
<dbReference type="PROSITE" id="PS01095">
    <property type="entry name" value="GH18_1"/>
    <property type="match status" value="1"/>
</dbReference>
<organism evidence="17 18">
    <name type="scientific">Tetrapisispora phaffii (strain ATCC 24235 / CBS 4417 / NBRC 1672 / NRRL Y-8282 / UCD 70-5)</name>
    <name type="common">Yeast</name>
    <name type="synonym">Fabospora phaffii</name>
    <dbReference type="NCBI Taxonomy" id="1071381"/>
    <lineage>
        <taxon>Eukaryota</taxon>
        <taxon>Fungi</taxon>
        <taxon>Dikarya</taxon>
        <taxon>Ascomycota</taxon>
        <taxon>Saccharomycotina</taxon>
        <taxon>Saccharomycetes</taxon>
        <taxon>Saccharomycetales</taxon>
        <taxon>Saccharomycetaceae</taxon>
        <taxon>Tetrapisispora</taxon>
    </lineage>
</organism>
<keyword evidence="5" id="KW-0147">Chitin-binding</keyword>
<dbReference type="EMBL" id="HE612866">
    <property type="protein sequence ID" value="CCE65242.1"/>
    <property type="molecule type" value="Genomic_DNA"/>
</dbReference>
<dbReference type="GO" id="GO:0008061">
    <property type="term" value="F:chitin binding"/>
    <property type="evidence" value="ECO:0007669"/>
    <property type="project" value="UniProtKB-KW"/>
</dbReference>
<dbReference type="PANTHER" id="PTHR45708">
    <property type="entry name" value="ENDOCHITINASE"/>
    <property type="match status" value="1"/>
</dbReference>
<protein>
    <recommendedName>
        <fullName evidence="3">chitinase</fullName>
        <ecNumber evidence="3">3.2.1.14</ecNumber>
    </recommendedName>
</protein>
<dbReference type="Proteomes" id="UP000005666">
    <property type="component" value="Chromosome 11"/>
</dbReference>
<dbReference type="STRING" id="1071381.G8BZB4"/>
<evidence type="ECO:0000256" key="7">
    <source>
        <dbReference type="ARBA" id="ARBA00022801"/>
    </source>
</evidence>
<dbReference type="Gene3D" id="3.20.20.80">
    <property type="entry name" value="Glycosidases"/>
    <property type="match status" value="1"/>
</dbReference>
<evidence type="ECO:0000256" key="3">
    <source>
        <dbReference type="ARBA" id="ARBA00012729"/>
    </source>
</evidence>
<evidence type="ECO:0000256" key="9">
    <source>
        <dbReference type="ARBA" id="ARBA00023180"/>
    </source>
</evidence>
<dbReference type="EC" id="3.2.1.14" evidence="3"/>
<dbReference type="InterPro" id="IPR001223">
    <property type="entry name" value="Glyco_hydro18_cat"/>
</dbReference>
<dbReference type="GO" id="GO:0005935">
    <property type="term" value="C:cellular bud neck"/>
    <property type="evidence" value="ECO:0007669"/>
    <property type="project" value="EnsemblFungi"/>
</dbReference>
<feature type="chain" id="PRO_5003508749" description="chitinase" evidence="15">
    <location>
        <begin position="22"/>
        <end position="551"/>
    </location>
</feature>
<dbReference type="GO" id="GO:0005576">
    <property type="term" value="C:extracellular region"/>
    <property type="evidence" value="ECO:0007669"/>
    <property type="project" value="UniProtKB-SubCell"/>
</dbReference>
<dbReference type="GO" id="GO:0000920">
    <property type="term" value="P:septum digestion after cytokinesis"/>
    <property type="evidence" value="ECO:0007669"/>
    <property type="project" value="EnsemblFungi"/>
</dbReference>
<reference evidence="17 18" key="1">
    <citation type="journal article" date="2011" name="Proc. Natl. Acad. Sci. U.S.A.">
        <title>Evolutionary erosion of yeast sex chromosomes by mating-type switching accidents.</title>
        <authorList>
            <person name="Gordon J.L."/>
            <person name="Armisen D."/>
            <person name="Proux-Wera E."/>
            <person name="Oheigeartaigh S.S."/>
            <person name="Byrne K.P."/>
            <person name="Wolfe K.H."/>
        </authorList>
    </citation>
    <scope>NUCLEOTIDE SEQUENCE [LARGE SCALE GENOMIC DNA]</scope>
    <source>
        <strain evidence="18">ATCC 24235 / CBS 4417 / NBRC 1672 / NRRL Y-8282 / UCD 70-5</strain>
    </source>
</reference>
<keyword evidence="8" id="KW-0146">Chitin degradation</keyword>
<evidence type="ECO:0000256" key="15">
    <source>
        <dbReference type="SAM" id="SignalP"/>
    </source>
</evidence>
<dbReference type="PANTHER" id="PTHR45708:SF49">
    <property type="entry name" value="ENDOCHITINASE"/>
    <property type="match status" value="1"/>
</dbReference>
<evidence type="ECO:0000256" key="12">
    <source>
        <dbReference type="ARBA" id="ARBA00023326"/>
    </source>
</evidence>
<dbReference type="InterPro" id="IPR001579">
    <property type="entry name" value="Glyco_hydro_18_chit_AS"/>
</dbReference>
<feature type="domain" description="GH18" evidence="16">
    <location>
        <begin position="28"/>
        <end position="311"/>
    </location>
</feature>
<dbReference type="InterPro" id="IPR050542">
    <property type="entry name" value="Glycosyl_Hydrlase18_Chitinase"/>
</dbReference>
<evidence type="ECO:0000313" key="17">
    <source>
        <dbReference type="EMBL" id="CCE65242.1"/>
    </source>
</evidence>
<gene>
    <name evidence="17" type="primary">TPHA0K01080</name>
    <name evidence="17" type="ordered locus">TPHA_0K01080</name>
</gene>
<evidence type="ECO:0000313" key="18">
    <source>
        <dbReference type="Proteomes" id="UP000005666"/>
    </source>
</evidence>
<evidence type="ECO:0000259" key="16">
    <source>
        <dbReference type="PROSITE" id="PS51910"/>
    </source>
</evidence>
<keyword evidence="4" id="KW-0964">Secreted</keyword>
<comment type="catalytic activity">
    <reaction evidence="1">
        <text>Random endo-hydrolysis of N-acetyl-beta-D-glucosaminide (1-&gt;4)-beta-linkages in chitin and chitodextrins.</text>
        <dbReference type="EC" id="3.2.1.14"/>
    </reaction>
</comment>
<evidence type="ECO:0000256" key="13">
    <source>
        <dbReference type="RuleBase" id="RU000489"/>
    </source>
</evidence>
<keyword evidence="18" id="KW-1185">Reference proteome</keyword>
<evidence type="ECO:0000256" key="8">
    <source>
        <dbReference type="ARBA" id="ARBA00023024"/>
    </source>
</evidence>
<dbReference type="InterPro" id="IPR045321">
    <property type="entry name" value="Cts1-like"/>
</dbReference>
<feature type="signal peptide" evidence="15">
    <location>
        <begin position="1"/>
        <end position="21"/>
    </location>
</feature>
<dbReference type="GO" id="GO:0000272">
    <property type="term" value="P:polysaccharide catabolic process"/>
    <property type="evidence" value="ECO:0007669"/>
    <property type="project" value="UniProtKB-KW"/>
</dbReference>
<evidence type="ECO:0000256" key="4">
    <source>
        <dbReference type="ARBA" id="ARBA00022525"/>
    </source>
</evidence>
<evidence type="ECO:0000256" key="10">
    <source>
        <dbReference type="ARBA" id="ARBA00023277"/>
    </source>
</evidence>
<comment type="similarity">
    <text evidence="14">Belongs to the glycosyl hydrolase 18 family.</text>
</comment>
<dbReference type="InterPro" id="IPR017853">
    <property type="entry name" value="GH"/>
</dbReference>
<dbReference type="GO" id="GO:0008843">
    <property type="term" value="F:endochitinase activity"/>
    <property type="evidence" value="ECO:0007669"/>
    <property type="project" value="UniProtKB-EC"/>
</dbReference>
<name>G8BZB4_TETPH</name>
<dbReference type="HOGENOM" id="CLU_007818_7_0_1"/>
<dbReference type="AlphaFoldDB" id="G8BZB4"/>
<evidence type="ECO:0000256" key="1">
    <source>
        <dbReference type="ARBA" id="ARBA00000822"/>
    </source>
</evidence>
<evidence type="ECO:0000256" key="6">
    <source>
        <dbReference type="ARBA" id="ARBA00022729"/>
    </source>
</evidence>
<sequence>MFGSLLINTLFLTLFPMFAHSFDNDAKDNVVVYWGQNSQGSQESLAYYCQNSSADIYLLSFLNVYPTLGLNFANACSDTFSNGLLHCSQIAEDIKTCQSLGKKVLLSLGGAAGSYGFSDDTEAETFAQTLWDTFGEGSANERPFDDAIVDGFDFDIENNSSTGYAALVNKLRTLFKSSSKSYYISAAPQCPYPDASVGDLLANVDVDFAFIQFYNNYCNVEATFNWDTWVTYAESVSPNSNIKLYLGLPASSTAASTGYISDMDVLASVISSISTSPNFGGISLWDASQGFANKIEGTNYIEEMKILLNANASNTTSTSVASSTSTTATSTTATSTTVASSSIVKATTSSSVASSTKVTEVSSSSQTSQFTLASSSSFVTIATSSSHGHSAQSSAAPTIIETIITQSESRITTTLYPASSSIAVLSSAEQNNVVPSTAPVIGSTTSTAATTTQQLSSTSTSAAATSTVAATTDVHVQAQALNAQYAAGQLNGSANPVEGDRACSADGKYAVFDHNDWVYFECAAGTSCYAYDWNNEVFTGCNFSQSKADYQ</sequence>
<evidence type="ECO:0000256" key="11">
    <source>
        <dbReference type="ARBA" id="ARBA00023295"/>
    </source>
</evidence>
<dbReference type="OMA" id="THGEMAC"/>
<dbReference type="CDD" id="cd02877">
    <property type="entry name" value="GH18_hevamine_XipI_class_III"/>
    <property type="match status" value="1"/>
</dbReference>
<dbReference type="SUPFAM" id="SSF51445">
    <property type="entry name" value="(Trans)glycosidases"/>
    <property type="match status" value="1"/>
</dbReference>
<evidence type="ECO:0000256" key="14">
    <source>
        <dbReference type="RuleBase" id="RU004453"/>
    </source>
</evidence>
<keyword evidence="10" id="KW-0119">Carbohydrate metabolism</keyword>
<evidence type="ECO:0000256" key="5">
    <source>
        <dbReference type="ARBA" id="ARBA00022669"/>
    </source>
</evidence>
<dbReference type="GO" id="GO:0009277">
    <property type="term" value="C:fungal-type cell wall"/>
    <property type="evidence" value="ECO:0007669"/>
    <property type="project" value="EnsemblFungi"/>
</dbReference>
<keyword evidence="9" id="KW-0325">Glycoprotein</keyword>
<dbReference type="RefSeq" id="XP_003687676.1">
    <property type="nucleotide sequence ID" value="XM_003687628.1"/>
</dbReference>